<evidence type="ECO:0000313" key="2">
    <source>
        <dbReference type="EMBL" id="ORY86025.1"/>
    </source>
</evidence>
<reference evidence="2 3" key="1">
    <citation type="submission" date="2016-07" db="EMBL/GenBank/DDBJ databases">
        <title>Pervasive Adenine N6-methylation of Active Genes in Fungi.</title>
        <authorList>
            <consortium name="DOE Joint Genome Institute"/>
            <person name="Mondo S.J."/>
            <person name="Dannebaum R.O."/>
            <person name="Kuo R.C."/>
            <person name="Labutti K."/>
            <person name="Haridas S."/>
            <person name="Kuo A."/>
            <person name="Salamov A."/>
            <person name="Ahrendt S.R."/>
            <person name="Lipzen A."/>
            <person name="Sullivan W."/>
            <person name="Andreopoulos W.B."/>
            <person name="Clum A."/>
            <person name="Lindquist E."/>
            <person name="Daum C."/>
            <person name="Ramamoorthy G.K."/>
            <person name="Gryganskyi A."/>
            <person name="Culley D."/>
            <person name="Magnuson J.K."/>
            <person name="James T.Y."/>
            <person name="O'Malley M.A."/>
            <person name="Stajich J.E."/>
            <person name="Spatafora J.W."/>
            <person name="Visel A."/>
            <person name="Grigoriev I.V."/>
        </authorList>
    </citation>
    <scope>NUCLEOTIDE SEQUENCE [LARGE SCALE GENOMIC DNA]</scope>
    <source>
        <strain evidence="2 3">62-1032</strain>
    </source>
</reference>
<dbReference type="AlphaFoldDB" id="A0A1Y2FTK5"/>
<feature type="region of interest" description="Disordered" evidence="1">
    <location>
        <begin position="389"/>
        <end position="515"/>
    </location>
</feature>
<sequence length="533" mass="59168">MSVLAERQGIGLSLAWNALDGASPPLRFPYPSAPDPISHTYGANSPPIIPRHSHSHPHPSTSQQHRRASSPPPLKPRPRPPPPPGLSKSPQIFGYQLELPSPQLVPYLIGPRGERSSAIREPAGLVELTLGYLATTLTPVARLQGTYSSIHRGIQGIQDCLRQHPNPNLLGDLESWCDWDPRAMWDMGVPIEMYSCLPPTKKGGVVRPMEGLEEGHPFAEGTVTRLPEKMDIGLEVGIRKGRGKRRYEEIEDQGRERKVSRTTGSGFPSTKNYDHGYYEDPVRHSRRPLPPQRLPSPTSFRHLPSEQVNSHPRRPSSPLPAPSPVFPPSRLPFSSTYISELPSSTSRKTISTEATELLPSSLGDEAQQALRLLRNLPAEQRVQLWGTDPLRSSFNSREPSPAFADSLDRRQDEDEDKSRRSPVFKKEEMSVEGDRRVLAGGEEHGWPIGSAGASEDGEVEEGEIRSSRAGSMMREDRTSEQEPGLVRDRTYEEEEEGDRASPLTEEGDTWEQDVKMADEASLAVLFSRCSRSS</sequence>
<protein>
    <submittedName>
        <fullName evidence="2">Uncharacterized protein</fullName>
    </submittedName>
</protein>
<feature type="compositionally biased region" description="Polar residues" evidence="1">
    <location>
        <begin position="261"/>
        <end position="271"/>
    </location>
</feature>
<dbReference type="STRING" id="106004.A0A1Y2FTK5"/>
<dbReference type="EMBL" id="MCGR01000015">
    <property type="protein sequence ID" value="ORY86025.1"/>
    <property type="molecule type" value="Genomic_DNA"/>
</dbReference>
<organism evidence="2 3">
    <name type="scientific">Leucosporidium creatinivorum</name>
    <dbReference type="NCBI Taxonomy" id="106004"/>
    <lineage>
        <taxon>Eukaryota</taxon>
        <taxon>Fungi</taxon>
        <taxon>Dikarya</taxon>
        <taxon>Basidiomycota</taxon>
        <taxon>Pucciniomycotina</taxon>
        <taxon>Microbotryomycetes</taxon>
        <taxon>Leucosporidiales</taxon>
        <taxon>Leucosporidium</taxon>
    </lineage>
</organism>
<gene>
    <name evidence="2" type="ORF">BCR35DRAFT_313345</name>
</gene>
<feature type="compositionally biased region" description="Basic and acidic residues" evidence="1">
    <location>
        <begin position="247"/>
        <end position="259"/>
    </location>
</feature>
<feature type="region of interest" description="Disordered" evidence="1">
    <location>
        <begin position="247"/>
        <end position="327"/>
    </location>
</feature>
<dbReference type="InParanoid" id="A0A1Y2FTK5"/>
<feature type="compositionally biased region" description="Pro residues" evidence="1">
    <location>
        <begin position="70"/>
        <end position="85"/>
    </location>
</feature>
<keyword evidence="3" id="KW-1185">Reference proteome</keyword>
<accession>A0A1Y2FTK5</accession>
<evidence type="ECO:0000256" key="1">
    <source>
        <dbReference type="SAM" id="MobiDB-lite"/>
    </source>
</evidence>
<feature type="region of interest" description="Disordered" evidence="1">
    <location>
        <begin position="25"/>
        <end position="91"/>
    </location>
</feature>
<feature type="compositionally biased region" description="Basic and acidic residues" evidence="1">
    <location>
        <begin position="406"/>
        <end position="445"/>
    </location>
</feature>
<feature type="compositionally biased region" description="Pro residues" evidence="1">
    <location>
        <begin position="315"/>
        <end position="327"/>
    </location>
</feature>
<dbReference type="Proteomes" id="UP000193467">
    <property type="component" value="Unassembled WGS sequence"/>
</dbReference>
<feature type="compositionally biased region" description="Basic and acidic residues" evidence="1">
    <location>
        <begin position="473"/>
        <end position="490"/>
    </location>
</feature>
<proteinExistence type="predicted"/>
<comment type="caution">
    <text evidence="2">The sequence shown here is derived from an EMBL/GenBank/DDBJ whole genome shotgun (WGS) entry which is preliminary data.</text>
</comment>
<evidence type="ECO:0000313" key="3">
    <source>
        <dbReference type="Proteomes" id="UP000193467"/>
    </source>
</evidence>
<feature type="compositionally biased region" description="Basic and acidic residues" evidence="1">
    <location>
        <begin position="272"/>
        <end position="283"/>
    </location>
</feature>
<name>A0A1Y2FTK5_9BASI</name>